<organism evidence="2 3">
    <name type="scientific">Letharia columbiana</name>
    <dbReference type="NCBI Taxonomy" id="112416"/>
    <lineage>
        <taxon>Eukaryota</taxon>
        <taxon>Fungi</taxon>
        <taxon>Dikarya</taxon>
        <taxon>Ascomycota</taxon>
        <taxon>Pezizomycotina</taxon>
        <taxon>Lecanoromycetes</taxon>
        <taxon>OSLEUM clade</taxon>
        <taxon>Lecanoromycetidae</taxon>
        <taxon>Lecanorales</taxon>
        <taxon>Lecanorineae</taxon>
        <taxon>Parmeliaceae</taxon>
        <taxon>Letharia</taxon>
    </lineage>
</organism>
<gene>
    <name evidence="2" type="ORF">HO173_011104</name>
</gene>
<keyword evidence="3" id="KW-1185">Reference proteome</keyword>
<dbReference type="AlphaFoldDB" id="A0A8H6L059"/>
<evidence type="ECO:0000313" key="2">
    <source>
        <dbReference type="EMBL" id="KAF6230567.1"/>
    </source>
</evidence>
<dbReference type="EMBL" id="JACCJC010000066">
    <property type="protein sequence ID" value="KAF6230567.1"/>
    <property type="molecule type" value="Genomic_DNA"/>
</dbReference>
<evidence type="ECO:0000256" key="1">
    <source>
        <dbReference type="SAM" id="MobiDB-lite"/>
    </source>
</evidence>
<accession>A0A8H6L059</accession>
<comment type="caution">
    <text evidence="2">The sequence shown here is derived from an EMBL/GenBank/DDBJ whole genome shotgun (WGS) entry which is preliminary data.</text>
</comment>
<evidence type="ECO:0000313" key="3">
    <source>
        <dbReference type="Proteomes" id="UP000578531"/>
    </source>
</evidence>
<dbReference type="GeneID" id="59292748"/>
<proteinExistence type="predicted"/>
<feature type="region of interest" description="Disordered" evidence="1">
    <location>
        <begin position="1"/>
        <end position="106"/>
    </location>
</feature>
<reference evidence="2 3" key="1">
    <citation type="journal article" date="2020" name="Genomics">
        <title>Complete, high-quality genomes from long-read metagenomic sequencing of two wolf lichen thalli reveals enigmatic genome architecture.</title>
        <authorList>
            <person name="McKenzie S.K."/>
            <person name="Walston R.F."/>
            <person name="Allen J.L."/>
        </authorList>
    </citation>
    <scope>NUCLEOTIDE SEQUENCE [LARGE SCALE GENOMIC DNA]</scope>
    <source>
        <strain evidence="2">WasteWater2</strain>
    </source>
</reference>
<dbReference type="Proteomes" id="UP000578531">
    <property type="component" value="Unassembled WGS sequence"/>
</dbReference>
<name>A0A8H6L059_9LECA</name>
<sequence>MILSNPRNPRSHQKKQLAFPRPRNFLKNKPEANVRVVANPQQQIERSREAGPIQSCPNSPVSKQRRKPGEQRTTVLAAEPSVCLNNPDYETRPYDPPHQTRPPDRWPLDLSSIRLIISMPKATGLRQRTISAFQIDLATSPCLFADETLPARSNTTKRLTRQYERAFEPPRFSAPHSKVR</sequence>
<protein>
    <submittedName>
        <fullName evidence="2">Uncharacterized protein</fullName>
    </submittedName>
</protein>
<dbReference type="RefSeq" id="XP_037160035.1">
    <property type="nucleotide sequence ID" value="XM_037312986.1"/>
</dbReference>